<evidence type="ECO:0000256" key="2">
    <source>
        <dbReference type="SAM" id="SignalP"/>
    </source>
</evidence>
<gene>
    <name evidence="3" type="ORF">DIURU_004680</name>
</gene>
<dbReference type="Proteomes" id="UP000449547">
    <property type="component" value="Unassembled WGS sequence"/>
</dbReference>
<feature type="compositionally biased region" description="Low complexity" evidence="1">
    <location>
        <begin position="15"/>
        <end position="48"/>
    </location>
</feature>
<feature type="compositionally biased region" description="Basic and acidic residues" evidence="1">
    <location>
        <begin position="208"/>
        <end position="265"/>
    </location>
</feature>
<feature type="signal peptide" evidence="2">
    <location>
        <begin position="1"/>
        <end position="22"/>
    </location>
</feature>
<dbReference type="RefSeq" id="XP_034010517.1">
    <property type="nucleotide sequence ID" value="XM_034157580.1"/>
</dbReference>
<dbReference type="AlphaFoldDB" id="A0A642UIL3"/>
<feature type="region of interest" description="Disordered" evidence="1">
    <location>
        <begin position="15"/>
        <end position="90"/>
    </location>
</feature>
<name>A0A642UIL3_DIURU</name>
<reference evidence="3 4" key="1">
    <citation type="submission" date="2019-07" db="EMBL/GenBank/DDBJ databases">
        <title>Genome assembly of two rare yeast pathogens: Diutina rugosa and Trichomonascus ciferrii.</title>
        <authorList>
            <person name="Mixao V."/>
            <person name="Saus E."/>
            <person name="Hansen A."/>
            <person name="Lass-Flor C."/>
            <person name="Gabaldon T."/>
        </authorList>
    </citation>
    <scope>NUCLEOTIDE SEQUENCE [LARGE SCALE GENOMIC DNA]</scope>
    <source>
        <strain evidence="3 4">CBS 613</strain>
    </source>
</reference>
<organism evidence="3 4">
    <name type="scientific">Diutina rugosa</name>
    <name type="common">Yeast</name>
    <name type="synonym">Candida rugosa</name>
    <dbReference type="NCBI Taxonomy" id="5481"/>
    <lineage>
        <taxon>Eukaryota</taxon>
        <taxon>Fungi</taxon>
        <taxon>Dikarya</taxon>
        <taxon>Ascomycota</taxon>
        <taxon>Saccharomycotina</taxon>
        <taxon>Pichiomycetes</taxon>
        <taxon>Debaryomycetaceae</taxon>
        <taxon>Diutina</taxon>
    </lineage>
</organism>
<comment type="caution">
    <text evidence="3">The sequence shown here is derived from an EMBL/GenBank/DDBJ whole genome shotgun (WGS) entry which is preliminary data.</text>
</comment>
<evidence type="ECO:0000256" key="1">
    <source>
        <dbReference type="SAM" id="MobiDB-lite"/>
    </source>
</evidence>
<keyword evidence="2" id="KW-0732">Signal</keyword>
<accession>A0A642UIL3</accession>
<protein>
    <submittedName>
        <fullName evidence="3">Uncharacterized protein</fullName>
    </submittedName>
</protein>
<dbReference type="EMBL" id="SWFT01000146">
    <property type="protein sequence ID" value="KAA8898396.1"/>
    <property type="molecule type" value="Genomic_DNA"/>
</dbReference>
<dbReference type="GeneID" id="54783331"/>
<sequence length="302" mass="30911">MKFAPVAVLFAAAALAADSSDAQDSKAASASGSGSEAAKPSGSGSEAAKPSGSEAKDSQSAKETGSAKESGSDAKGSGSGSGSAAADKTSEVVTVEGTTVTVDPEATVSRDVINQFSDLYAGPYSSDIQSYASALAVIGYPATKISSMLSVYRYGKSQMQDQTSYDTYLSQWVVVQKSDVSVRGTKSYSFSPETTEVLEFDNESEASEYLRTHTEGGDDNSKSDDSKSGDKKSDSKSDDKKSDDKKSDSKSNTKDDSKSASDDKSSSQGGSADAKSESGKNDGVSFVAPVGAMLGALAVALM</sequence>
<evidence type="ECO:0000313" key="3">
    <source>
        <dbReference type="EMBL" id="KAA8898396.1"/>
    </source>
</evidence>
<feature type="chain" id="PRO_5025070013" evidence="2">
    <location>
        <begin position="23"/>
        <end position="302"/>
    </location>
</feature>
<keyword evidence="4" id="KW-1185">Reference proteome</keyword>
<feature type="compositionally biased region" description="Low complexity" evidence="1">
    <location>
        <begin position="67"/>
        <end position="90"/>
    </location>
</feature>
<evidence type="ECO:0000313" key="4">
    <source>
        <dbReference type="Proteomes" id="UP000449547"/>
    </source>
</evidence>
<dbReference type="VEuPathDB" id="FungiDB:DIURU_004680"/>
<feature type="region of interest" description="Disordered" evidence="1">
    <location>
        <begin position="199"/>
        <end position="285"/>
    </location>
</feature>
<proteinExistence type="predicted"/>